<keyword evidence="5 8" id="KW-1133">Transmembrane helix</keyword>
<name>A0ABT3CNG0_9BACT</name>
<dbReference type="Proteomes" id="UP001300692">
    <property type="component" value="Unassembled WGS sequence"/>
</dbReference>
<feature type="transmembrane region" description="Helical" evidence="8">
    <location>
        <begin position="135"/>
        <end position="155"/>
    </location>
</feature>
<evidence type="ECO:0000256" key="7">
    <source>
        <dbReference type="RuleBase" id="RU003346"/>
    </source>
</evidence>
<keyword evidence="11" id="KW-1185">Reference proteome</keyword>
<organism evidence="10 11">
    <name type="scientific">Reichenbachiella ulvae</name>
    <dbReference type="NCBI Taxonomy" id="2980104"/>
    <lineage>
        <taxon>Bacteria</taxon>
        <taxon>Pseudomonadati</taxon>
        <taxon>Bacteroidota</taxon>
        <taxon>Cytophagia</taxon>
        <taxon>Cytophagales</taxon>
        <taxon>Reichenbachiellaceae</taxon>
        <taxon>Reichenbachiella</taxon>
    </lineage>
</organism>
<dbReference type="Pfam" id="PF00083">
    <property type="entry name" value="Sugar_tr"/>
    <property type="match status" value="1"/>
</dbReference>
<dbReference type="NCBIfam" id="TIGR00879">
    <property type="entry name" value="SP"/>
    <property type="match status" value="1"/>
</dbReference>
<proteinExistence type="inferred from homology"/>
<keyword evidence="6 8" id="KW-0472">Membrane</keyword>
<dbReference type="InterPro" id="IPR003663">
    <property type="entry name" value="Sugar/inositol_transpt"/>
</dbReference>
<reference evidence="10 11" key="1">
    <citation type="submission" date="2022-10" db="EMBL/GenBank/DDBJ databases">
        <title>Comparative genomics and taxonomic characterization of three novel marine species of genus Reichenbachiella exhibiting antioxidant and polysaccharide degradation activities.</title>
        <authorList>
            <person name="Muhammad N."/>
            <person name="Lee Y.-J."/>
            <person name="Ko J."/>
            <person name="Kim S.-G."/>
        </authorList>
    </citation>
    <scope>NUCLEOTIDE SEQUENCE [LARGE SCALE GENOMIC DNA]</scope>
    <source>
        <strain evidence="10 11">ABR2-5</strain>
    </source>
</reference>
<comment type="similarity">
    <text evidence="2 7">Belongs to the major facilitator superfamily. Sugar transporter (TC 2.A.1.1) family.</text>
</comment>
<comment type="caution">
    <text evidence="10">The sequence shown here is derived from an EMBL/GenBank/DDBJ whole genome shotgun (WGS) entry which is preliminary data.</text>
</comment>
<sequence length="444" mass="49165">MKVNYQGLWSFSAALAGLLFGFDTVVISGANLPIQMLWETSPWFHGFFIMSMALWGTVFGALFGGWPCQKYGRKNTLIWIGVLYTLSALGSAFAPDPYSFSFFRFIGGLGVGASTVACPMYVAEISTSANRGRLVALYQFNIVLGILLAYLSNFLLDGFDGVNDWRWMLGVEAIPALIYTFLVIPLPKSPRWLMVVKKDIKSAREVLLRFGDPNVEQTLSEMTLSDNVDNGTWKSVLTEYKKPMGLAFLIAFFNQFSGINFVLYFAPQIFEIAGLATSDSLSGSIYIGLVNLVFTVLGVYLIDRLGRRTLIVIGSIGYILSLGGIAISFYSQLSSVSLLLFIMMFIASHAVGQGAVIWVYIAEIFPNQLRSLGQSWGTGVHWVLAALITLVSPAVINAFSDMTWGIFSGFAIMMCFQLLFALFWMPETKSKSLEQIMEMMRVKS</sequence>
<feature type="transmembrane region" description="Helical" evidence="8">
    <location>
        <begin position="100"/>
        <end position="123"/>
    </location>
</feature>
<dbReference type="PRINTS" id="PR00171">
    <property type="entry name" value="SUGRTRNSPORT"/>
</dbReference>
<dbReference type="InterPro" id="IPR005829">
    <property type="entry name" value="Sugar_transporter_CS"/>
</dbReference>
<comment type="subcellular location">
    <subcellularLocation>
        <location evidence="1">Membrane</location>
        <topology evidence="1">Multi-pass membrane protein</topology>
    </subcellularLocation>
</comment>
<dbReference type="PROSITE" id="PS50850">
    <property type="entry name" value="MFS"/>
    <property type="match status" value="1"/>
</dbReference>
<protein>
    <submittedName>
        <fullName evidence="10">Sugar porter family MFS transporter</fullName>
    </submittedName>
</protein>
<gene>
    <name evidence="10" type="ORF">N7U62_01240</name>
</gene>
<evidence type="ECO:0000256" key="5">
    <source>
        <dbReference type="ARBA" id="ARBA00022989"/>
    </source>
</evidence>
<feature type="transmembrane region" description="Helical" evidence="8">
    <location>
        <begin position="167"/>
        <end position="187"/>
    </location>
</feature>
<feature type="transmembrane region" description="Helical" evidence="8">
    <location>
        <begin position="309"/>
        <end position="330"/>
    </location>
</feature>
<keyword evidence="3 7" id="KW-0813">Transport</keyword>
<dbReference type="InterPro" id="IPR020846">
    <property type="entry name" value="MFS_dom"/>
</dbReference>
<dbReference type="PANTHER" id="PTHR48020:SF12">
    <property type="entry name" value="PROTON MYO-INOSITOL COTRANSPORTER"/>
    <property type="match status" value="1"/>
</dbReference>
<feature type="transmembrane region" description="Helical" evidence="8">
    <location>
        <begin position="244"/>
        <end position="265"/>
    </location>
</feature>
<dbReference type="PROSITE" id="PS00217">
    <property type="entry name" value="SUGAR_TRANSPORT_2"/>
    <property type="match status" value="1"/>
</dbReference>
<dbReference type="InterPro" id="IPR050814">
    <property type="entry name" value="Myo-inositol_Transporter"/>
</dbReference>
<feature type="transmembrane region" description="Helical" evidence="8">
    <location>
        <begin position="382"/>
        <end position="400"/>
    </location>
</feature>
<evidence type="ECO:0000313" key="10">
    <source>
        <dbReference type="EMBL" id="MCV9385263.1"/>
    </source>
</evidence>
<evidence type="ECO:0000256" key="3">
    <source>
        <dbReference type="ARBA" id="ARBA00022448"/>
    </source>
</evidence>
<dbReference type="InterPro" id="IPR036259">
    <property type="entry name" value="MFS_trans_sf"/>
</dbReference>
<feature type="domain" description="Major facilitator superfamily (MFS) profile" evidence="9">
    <location>
        <begin position="9"/>
        <end position="429"/>
    </location>
</feature>
<feature type="transmembrane region" description="Helical" evidence="8">
    <location>
        <begin position="285"/>
        <end position="302"/>
    </location>
</feature>
<evidence type="ECO:0000256" key="1">
    <source>
        <dbReference type="ARBA" id="ARBA00004141"/>
    </source>
</evidence>
<feature type="transmembrane region" description="Helical" evidence="8">
    <location>
        <begin position="336"/>
        <end position="361"/>
    </location>
</feature>
<evidence type="ECO:0000256" key="8">
    <source>
        <dbReference type="SAM" id="Phobius"/>
    </source>
</evidence>
<evidence type="ECO:0000256" key="6">
    <source>
        <dbReference type="ARBA" id="ARBA00023136"/>
    </source>
</evidence>
<evidence type="ECO:0000259" key="9">
    <source>
        <dbReference type="PROSITE" id="PS50850"/>
    </source>
</evidence>
<feature type="transmembrane region" description="Helical" evidence="8">
    <location>
        <begin position="406"/>
        <end position="425"/>
    </location>
</feature>
<evidence type="ECO:0000256" key="4">
    <source>
        <dbReference type="ARBA" id="ARBA00022692"/>
    </source>
</evidence>
<feature type="transmembrane region" description="Helical" evidence="8">
    <location>
        <begin position="76"/>
        <end position="94"/>
    </location>
</feature>
<accession>A0ABT3CNG0</accession>
<dbReference type="PANTHER" id="PTHR48020">
    <property type="entry name" value="PROTON MYO-INOSITOL COTRANSPORTER"/>
    <property type="match status" value="1"/>
</dbReference>
<dbReference type="Gene3D" id="1.20.1250.20">
    <property type="entry name" value="MFS general substrate transporter like domains"/>
    <property type="match status" value="1"/>
</dbReference>
<dbReference type="PROSITE" id="PS00216">
    <property type="entry name" value="SUGAR_TRANSPORT_1"/>
    <property type="match status" value="1"/>
</dbReference>
<evidence type="ECO:0000313" key="11">
    <source>
        <dbReference type="Proteomes" id="UP001300692"/>
    </source>
</evidence>
<dbReference type="InterPro" id="IPR005828">
    <property type="entry name" value="MFS_sugar_transport-like"/>
</dbReference>
<dbReference type="EMBL" id="JAOYOD010000001">
    <property type="protein sequence ID" value="MCV9385263.1"/>
    <property type="molecule type" value="Genomic_DNA"/>
</dbReference>
<dbReference type="SUPFAM" id="SSF103473">
    <property type="entry name" value="MFS general substrate transporter"/>
    <property type="match status" value="1"/>
</dbReference>
<evidence type="ECO:0000256" key="2">
    <source>
        <dbReference type="ARBA" id="ARBA00010992"/>
    </source>
</evidence>
<dbReference type="RefSeq" id="WP_264136055.1">
    <property type="nucleotide sequence ID" value="NZ_JAOYOD010000001.1"/>
</dbReference>
<keyword evidence="4 8" id="KW-0812">Transmembrane</keyword>
<feature type="transmembrane region" description="Helical" evidence="8">
    <location>
        <begin position="44"/>
        <end position="64"/>
    </location>
</feature>